<name>A0ABS8I565_9NOSO</name>
<evidence type="ECO:0000313" key="1">
    <source>
        <dbReference type="EMBL" id="MCC5599192.1"/>
    </source>
</evidence>
<dbReference type="EMBL" id="JAIVFQ010000008">
    <property type="protein sequence ID" value="MCC5599192.1"/>
    <property type="molecule type" value="Genomic_DNA"/>
</dbReference>
<evidence type="ECO:0000313" key="2">
    <source>
        <dbReference type="Proteomes" id="UP001199525"/>
    </source>
</evidence>
<protein>
    <submittedName>
        <fullName evidence="1">Uncharacterized protein</fullName>
    </submittedName>
</protein>
<dbReference type="RefSeq" id="WP_229484194.1">
    <property type="nucleotide sequence ID" value="NZ_JAIVFQ010000008.1"/>
</dbReference>
<dbReference type="Proteomes" id="UP001199525">
    <property type="component" value="Unassembled WGS sequence"/>
</dbReference>
<comment type="caution">
    <text evidence="1">The sequence shown here is derived from an EMBL/GenBank/DDBJ whole genome shotgun (WGS) entry which is preliminary data.</text>
</comment>
<sequence>MQRCTDLEQAEELKRSLCRVMVAVAQDIPYSSTLEKITAVSPEIPHIAEVANHPNTITVRKNLANLRDRLPPPQ</sequence>
<keyword evidence="2" id="KW-1185">Reference proteome</keyword>
<reference evidence="1 2" key="1">
    <citation type="journal article" date="2021" name="Microorganisms">
        <title>Genome Evolution of Filamentous Cyanobacterium Nostoc Species: From Facultative Symbiosis to Free Living.</title>
        <authorList>
            <person name="Huo D."/>
            <person name="Li H."/>
            <person name="Cai F."/>
            <person name="Guo X."/>
            <person name="Qiao Z."/>
            <person name="Wang W."/>
            <person name="Yu G."/>
            <person name="Li R."/>
        </authorList>
    </citation>
    <scope>NUCLEOTIDE SEQUENCE [LARGE SCALE GENOMIC DNA]</scope>
    <source>
        <strain evidence="1 2">CHAB 5714</strain>
    </source>
</reference>
<organism evidence="1 2">
    <name type="scientific">Nostoc favosum CHAB5714</name>
    <dbReference type="NCBI Taxonomy" id="2780399"/>
    <lineage>
        <taxon>Bacteria</taxon>
        <taxon>Bacillati</taxon>
        <taxon>Cyanobacteriota</taxon>
        <taxon>Cyanophyceae</taxon>
        <taxon>Nostocales</taxon>
        <taxon>Nostocaceae</taxon>
        <taxon>Nostoc</taxon>
        <taxon>Nostoc favosum</taxon>
    </lineage>
</organism>
<gene>
    <name evidence="1" type="ORF">LC586_08170</name>
</gene>
<accession>A0ABS8I565</accession>
<proteinExistence type="predicted"/>